<keyword evidence="1" id="KW-1133">Transmembrane helix</keyword>
<evidence type="ECO:0000256" key="1">
    <source>
        <dbReference type="SAM" id="Phobius"/>
    </source>
</evidence>
<evidence type="ECO:0000313" key="3">
    <source>
        <dbReference type="Proteomes" id="UP001165492"/>
    </source>
</evidence>
<sequence length="55" mass="6244">MDYMFLAAAILSGFHGYTFSQWLWKNENMVGAVGVLLLIFICIGMPIFRIMNNGQ</sequence>
<proteinExistence type="predicted"/>
<keyword evidence="1" id="KW-0472">Membrane</keyword>
<reference evidence="2" key="1">
    <citation type="submission" date="2021-11" db="EMBL/GenBank/DDBJ databases">
        <title>Description of a new species Pelosinus isolated from the bottom sediments of Lake Baikal.</title>
        <authorList>
            <person name="Zakharyuk A."/>
        </authorList>
    </citation>
    <scope>NUCLEOTIDE SEQUENCE</scope>
    <source>
        <strain evidence="2">Bkl1</strain>
    </source>
</reference>
<keyword evidence="1" id="KW-0812">Transmembrane</keyword>
<protein>
    <submittedName>
        <fullName evidence="2">Uncharacterized protein</fullName>
    </submittedName>
</protein>
<organism evidence="2 3">
    <name type="scientific">Pelosinus baikalensis</name>
    <dbReference type="NCBI Taxonomy" id="2892015"/>
    <lineage>
        <taxon>Bacteria</taxon>
        <taxon>Bacillati</taxon>
        <taxon>Bacillota</taxon>
        <taxon>Negativicutes</taxon>
        <taxon>Selenomonadales</taxon>
        <taxon>Sporomusaceae</taxon>
        <taxon>Pelosinus</taxon>
    </lineage>
</organism>
<dbReference type="Proteomes" id="UP001165492">
    <property type="component" value="Unassembled WGS sequence"/>
</dbReference>
<comment type="caution">
    <text evidence="2">The sequence shown here is derived from an EMBL/GenBank/DDBJ whole genome shotgun (WGS) entry which is preliminary data.</text>
</comment>
<feature type="transmembrane region" description="Helical" evidence="1">
    <location>
        <begin position="30"/>
        <end position="51"/>
    </location>
</feature>
<dbReference type="RefSeq" id="WP_007956217.1">
    <property type="nucleotide sequence ID" value="NZ_JAJHJB010000023.1"/>
</dbReference>
<gene>
    <name evidence="2" type="ORF">LMF89_16000</name>
</gene>
<dbReference type="EMBL" id="JAJHJB010000023">
    <property type="protein sequence ID" value="MCC5466850.1"/>
    <property type="molecule type" value="Genomic_DNA"/>
</dbReference>
<accession>A0ABS8HUL7</accession>
<evidence type="ECO:0000313" key="2">
    <source>
        <dbReference type="EMBL" id="MCC5466850.1"/>
    </source>
</evidence>
<keyword evidence="3" id="KW-1185">Reference proteome</keyword>
<name>A0ABS8HUL7_9FIRM</name>